<dbReference type="EMBL" id="SMAN01000004">
    <property type="protein sequence ID" value="TCT25084.1"/>
    <property type="molecule type" value="Genomic_DNA"/>
</dbReference>
<feature type="domain" description="Metallo-beta-lactamase" evidence="1">
    <location>
        <begin position="39"/>
        <end position="249"/>
    </location>
</feature>
<evidence type="ECO:0000313" key="2">
    <source>
        <dbReference type="EMBL" id="TCT25084.1"/>
    </source>
</evidence>
<dbReference type="Gene3D" id="3.60.15.10">
    <property type="entry name" value="Ribonuclease Z/Hydroxyacylglutathione hydrolase-like"/>
    <property type="match status" value="1"/>
</dbReference>
<dbReference type="Pfam" id="PF00753">
    <property type="entry name" value="Lactamase_B"/>
    <property type="match status" value="1"/>
</dbReference>
<sequence>MVDKDIGYGQDYKFIPATSVASGMMQEIAEGVLFQTIQIVNIGLITNREQSKWMLIDAGMPGSADDILETCERILGPKSKPEGIILTHGHFDHVGALIELLKEWEVPVYVHPDELPFVTGELSYPEPDPSVEGGLIAKISPMFPNEPVNIGNYARAIPSDGSVPELAEWRWIHTPGHTPGHISLFRERDRVLVAGDAFVTVKQDSLYKVLTQKQEINGPPRYFTIDWEQAWNSVKKLASLNPDIALTGHGLPVSGDKLSAGLDKLAQEFDKLAIPDFGRYIDEKPYS</sequence>
<organism evidence="2 3">
    <name type="scientific">Melghiribacillus thermohalophilus</name>
    <dbReference type="NCBI Taxonomy" id="1324956"/>
    <lineage>
        <taxon>Bacteria</taxon>
        <taxon>Bacillati</taxon>
        <taxon>Bacillota</taxon>
        <taxon>Bacilli</taxon>
        <taxon>Bacillales</taxon>
        <taxon>Bacillaceae</taxon>
        <taxon>Melghiribacillus</taxon>
    </lineage>
</organism>
<gene>
    <name evidence="2" type="ORF">EDD68_104159</name>
</gene>
<dbReference type="AlphaFoldDB" id="A0A4R3N8J6"/>
<proteinExistence type="predicted"/>
<dbReference type="InterPro" id="IPR001279">
    <property type="entry name" value="Metallo-B-lactamas"/>
</dbReference>
<name>A0A4R3N8J6_9BACI</name>
<dbReference type="SMART" id="SM00849">
    <property type="entry name" value="Lactamase_B"/>
    <property type="match status" value="1"/>
</dbReference>
<reference evidence="2 3" key="1">
    <citation type="submission" date="2019-03" db="EMBL/GenBank/DDBJ databases">
        <title>Genomic Encyclopedia of Type Strains, Phase IV (KMG-IV): sequencing the most valuable type-strain genomes for metagenomic binning, comparative biology and taxonomic classification.</title>
        <authorList>
            <person name="Goeker M."/>
        </authorList>
    </citation>
    <scope>NUCLEOTIDE SEQUENCE [LARGE SCALE GENOMIC DNA]</scope>
    <source>
        <strain evidence="2 3">DSM 25894</strain>
    </source>
</reference>
<dbReference type="SUPFAM" id="SSF56281">
    <property type="entry name" value="Metallo-hydrolase/oxidoreductase"/>
    <property type="match status" value="1"/>
</dbReference>
<comment type="caution">
    <text evidence="2">The sequence shown here is derived from an EMBL/GenBank/DDBJ whole genome shotgun (WGS) entry which is preliminary data.</text>
</comment>
<dbReference type="PANTHER" id="PTHR42951">
    <property type="entry name" value="METALLO-BETA-LACTAMASE DOMAIN-CONTAINING"/>
    <property type="match status" value="1"/>
</dbReference>
<dbReference type="GO" id="GO:0016787">
    <property type="term" value="F:hydrolase activity"/>
    <property type="evidence" value="ECO:0007669"/>
    <property type="project" value="UniProtKB-KW"/>
</dbReference>
<dbReference type="OrthoDB" id="9802248at2"/>
<keyword evidence="3" id="KW-1185">Reference proteome</keyword>
<dbReference type="InterPro" id="IPR036866">
    <property type="entry name" value="RibonucZ/Hydroxyglut_hydro"/>
</dbReference>
<accession>A0A4R3N8J6</accession>
<dbReference type="PANTHER" id="PTHR42951:SF17">
    <property type="entry name" value="METALLO-BETA-LACTAMASE DOMAIN-CONTAINING PROTEIN"/>
    <property type="match status" value="1"/>
</dbReference>
<dbReference type="CDD" id="cd07721">
    <property type="entry name" value="yflN-like_MBL-fold"/>
    <property type="match status" value="1"/>
</dbReference>
<evidence type="ECO:0000313" key="3">
    <source>
        <dbReference type="Proteomes" id="UP000294650"/>
    </source>
</evidence>
<dbReference type="Proteomes" id="UP000294650">
    <property type="component" value="Unassembled WGS sequence"/>
</dbReference>
<dbReference type="InterPro" id="IPR050855">
    <property type="entry name" value="NDM-1-like"/>
</dbReference>
<evidence type="ECO:0000259" key="1">
    <source>
        <dbReference type="SMART" id="SM00849"/>
    </source>
</evidence>
<protein>
    <submittedName>
        <fullName evidence="2">Glyoxylase-like metal-dependent hydrolase (Beta-lactamase superfamily II)</fullName>
    </submittedName>
</protein>
<keyword evidence="2" id="KW-0378">Hydrolase</keyword>